<evidence type="ECO:0000313" key="1">
    <source>
        <dbReference type="EMBL" id="CAG8833022.1"/>
    </source>
</evidence>
<proteinExistence type="predicted"/>
<comment type="caution">
    <text evidence="1">The sequence shown here is derived from an EMBL/GenBank/DDBJ whole genome shotgun (WGS) entry which is preliminary data.</text>
</comment>
<reference evidence="1 2" key="1">
    <citation type="submission" date="2021-06" db="EMBL/GenBank/DDBJ databases">
        <authorList>
            <person name="Kallberg Y."/>
            <person name="Tangrot J."/>
            <person name="Rosling A."/>
        </authorList>
    </citation>
    <scope>NUCLEOTIDE SEQUENCE [LARGE SCALE GENOMIC DNA]</scope>
    <source>
        <strain evidence="1 2">120-4 pot B 10/14</strain>
    </source>
</reference>
<gene>
    <name evidence="1" type="ORF">GMARGA_LOCUS31343</name>
</gene>
<protein>
    <submittedName>
        <fullName evidence="1">36628_t:CDS:1</fullName>
    </submittedName>
</protein>
<sequence>FRILEVPTKDKAMANKFLNKRQVAFYKSKTSQKWDLAEFLETMELDKYKNTIFSVQVSSNHWSMFVLVEKDFFELD</sequence>
<name>A0ABN7WI67_GIGMA</name>
<accession>A0ABN7WI67</accession>
<evidence type="ECO:0000313" key="2">
    <source>
        <dbReference type="Proteomes" id="UP000789901"/>
    </source>
</evidence>
<dbReference type="Proteomes" id="UP000789901">
    <property type="component" value="Unassembled WGS sequence"/>
</dbReference>
<keyword evidence="2" id="KW-1185">Reference proteome</keyword>
<feature type="non-terminal residue" evidence="1">
    <location>
        <position position="1"/>
    </location>
</feature>
<organism evidence="1 2">
    <name type="scientific">Gigaspora margarita</name>
    <dbReference type="NCBI Taxonomy" id="4874"/>
    <lineage>
        <taxon>Eukaryota</taxon>
        <taxon>Fungi</taxon>
        <taxon>Fungi incertae sedis</taxon>
        <taxon>Mucoromycota</taxon>
        <taxon>Glomeromycotina</taxon>
        <taxon>Glomeromycetes</taxon>
        <taxon>Diversisporales</taxon>
        <taxon>Gigasporaceae</taxon>
        <taxon>Gigaspora</taxon>
    </lineage>
</organism>
<dbReference type="EMBL" id="CAJVQB010046526">
    <property type="protein sequence ID" value="CAG8833022.1"/>
    <property type="molecule type" value="Genomic_DNA"/>
</dbReference>